<dbReference type="Gene3D" id="3.90.228.10">
    <property type="match status" value="1"/>
</dbReference>
<dbReference type="PANTHER" id="PTHR45740:SF2">
    <property type="entry name" value="POLY [ADP-RIBOSE] POLYMERASE"/>
    <property type="match status" value="1"/>
</dbReference>
<dbReference type="AlphaFoldDB" id="A0A2T7PQ34"/>
<name>A0A2T7PQ34_POMCA</name>
<keyword evidence="2" id="KW-0539">Nucleus</keyword>
<evidence type="ECO:0000256" key="1">
    <source>
        <dbReference type="ARBA" id="ARBA00004123"/>
    </source>
</evidence>
<feature type="zinc finger region" description="C3H1-type" evidence="3">
    <location>
        <begin position="171"/>
        <end position="193"/>
    </location>
</feature>
<evidence type="ECO:0000256" key="2">
    <source>
        <dbReference type="ARBA" id="ARBA00023242"/>
    </source>
</evidence>
<comment type="subcellular location">
    <subcellularLocation>
        <location evidence="1">Nucleus</location>
    </subcellularLocation>
</comment>
<dbReference type="PROSITE" id="PS51059">
    <property type="entry name" value="PARP_CATALYTIC"/>
    <property type="match status" value="1"/>
</dbReference>
<dbReference type="GO" id="GO:0003950">
    <property type="term" value="F:NAD+ poly-ADP-ribosyltransferase activity"/>
    <property type="evidence" value="ECO:0007669"/>
    <property type="project" value="InterPro"/>
</dbReference>
<dbReference type="InterPro" id="IPR051712">
    <property type="entry name" value="ARTD-AVP"/>
</dbReference>
<evidence type="ECO:0000256" key="4">
    <source>
        <dbReference type="SAM" id="MobiDB-lite"/>
    </source>
</evidence>
<keyword evidence="3" id="KW-0479">Metal-binding</keyword>
<comment type="caution">
    <text evidence="7">The sequence shown here is derived from an EMBL/GenBank/DDBJ whole genome shotgun (WGS) entry which is preliminary data.</text>
</comment>
<feature type="domain" description="C3H1-type" evidence="5">
    <location>
        <begin position="171"/>
        <end position="193"/>
    </location>
</feature>
<dbReference type="GO" id="GO:0005634">
    <property type="term" value="C:nucleus"/>
    <property type="evidence" value="ECO:0007669"/>
    <property type="project" value="UniProtKB-SubCell"/>
</dbReference>
<feature type="region of interest" description="Disordered" evidence="4">
    <location>
        <begin position="1005"/>
        <end position="1088"/>
    </location>
</feature>
<dbReference type="SMART" id="SM00356">
    <property type="entry name" value="ZnF_C3H1"/>
    <property type="match status" value="4"/>
</dbReference>
<feature type="domain" description="PARP catalytic" evidence="6">
    <location>
        <begin position="726"/>
        <end position="955"/>
    </location>
</feature>
<dbReference type="GO" id="GO:0008270">
    <property type="term" value="F:zinc ion binding"/>
    <property type="evidence" value="ECO:0007669"/>
    <property type="project" value="UniProtKB-KW"/>
</dbReference>
<dbReference type="OrthoDB" id="5964163at2759"/>
<organism evidence="7 8">
    <name type="scientific">Pomacea canaliculata</name>
    <name type="common">Golden apple snail</name>
    <dbReference type="NCBI Taxonomy" id="400727"/>
    <lineage>
        <taxon>Eukaryota</taxon>
        <taxon>Metazoa</taxon>
        <taxon>Spiralia</taxon>
        <taxon>Lophotrochozoa</taxon>
        <taxon>Mollusca</taxon>
        <taxon>Gastropoda</taxon>
        <taxon>Caenogastropoda</taxon>
        <taxon>Architaenioglossa</taxon>
        <taxon>Ampullarioidea</taxon>
        <taxon>Ampullariidae</taxon>
        <taxon>Pomacea</taxon>
    </lineage>
</organism>
<dbReference type="PROSITE" id="PS50103">
    <property type="entry name" value="ZF_C3H1"/>
    <property type="match status" value="3"/>
</dbReference>
<evidence type="ECO:0000259" key="5">
    <source>
        <dbReference type="PROSITE" id="PS50103"/>
    </source>
</evidence>
<feature type="zinc finger region" description="C3H1-type" evidence="3">
    <location>
        <begin position="521"/>
        <end position="544"/>
    </location>
</feature>
<protein>
    <recommendedName>
        <fullName evidence="9">Poly [ADP-ribose] polymerase</fullName>
    </recommendedName>
</protein>
<evidence type="ECO:0000256" key="3">
    <source>
        <dbReference type="PROSITE-ProRule" id="PRU00723"/>
    </source>
</evidence>
<accession>A0A2T7PQ34</accession>
<dbReference type="EMBL" id="PZQS01000002">
    <property type="protein sequence ID" value="PVD35528.1"/>
    <property type="molecule type" value="Genomic_DNA"/>
</dbReference>
<dbReference type="SUPFAM" id="SSF117839">
    <property type="entry name" value="WWE domain"/>
    <property type="match status" value="1"/>
</dbReference>
<dbReference type="GO" id="GO:1990404">
    <property type="term" value="F:NAD+-protein mono-ADP-ribosyltransferase activity"/>
    <property type="evidence" value="ECO:0007669"/>
    <property type="project" value="TreeGrafter"/>
</dbReference>
<evidence type="ECO:0000259" key="6">
    <source>
        <dbReference type="PROSITE" id="PS51059"/>
    </source>
</evidence>
<dbReference type="InterPro" id="IPR000571">
    <property type="entry name" value="Znf_CCCH"/>
</dbReference>
<gene>
    <name evidence="7" type="ORF">C0Q70_02491</name>
</gene>
<feature type="domain" description="C3H1-type" evidence="5">
    <location>
        <begin position="521"/>
        <end position="544"/>
    </location>
</feature>
<keyword evidence="3" id="KW-0862">Zinc</keyword>
<evidence type="ECO:0000313" key="8">
    <source>
        <dbReference type="Proteomes" id="UP000245119"/>
    </source>
</evidence>
<feature type="domain" description="C3H1-type" evidence="5">
    <location>
        <begin position="98"/>
        <end position="120"/>
    </location>
</feature>
<dbReference type="Gene3D" id="3.30.720.50">
    <property type="match status" value="1"/>
</dbReference>
<dbReference type="InterPro" id="IPR037197">
    <property type="entry name" value="WWE_dom_sf"/>
</dbReference>
<proteinExistence type="predicted"/>
<dbReference type="OMA" id="CEAYIER"/>
<reference evidence="7 8" key="1">
    <citation type="submission" date="2018-04" db="EMBL/GenBank/DDBJ databases">
        <title>The genome of golden apple snail Pomacea canaliculata provides insight into stress tolerance and invasive adaptation.</title>
        <authorList>
            <person name="Liu C."/>
            <person name="Liu B."/>
            <person name="Ren Y."/>
            <person name="Zhang Y."/>
            <person name="Wang H."/>
            <person name="Li S."/>
            <person name="Jiang F."/>
            <person name="Yin L."/>
            <person name="Zhang G."/>
            <person name="Qian W."/>
            <person name="Fan W."/>
        </authorList>
    </citation>
    <scope>NUCLEOTIDE SEQUENCE [LARGE SCALE GENOMIC DNA]</scope>
    <source>
        <strain evidence="7">SZHN2017</strain>
        <tissue evidence="7">Muscle</tissue>
    </source>
</reference>
<dbReference type="Pfam" id="PF00644">
    <property type="entry name" value="PARP"/>
    <property type="match status" value="1"/>
</dbReference>
<dbReference type="PANTHER" id="PTHR45740">
    <property type="entry name" value="POLY [ADP-RIBOSE] POLYMERASE"/>
    <property type="match status" value="1"/>
</dbReference>
<feature type="zinc finger region" description="C3H1-type" evidence="3">
    <location>
        <begin position="98"/>
        <end position="120"/>
    </location>
</feature>
<dbReference type="SUPFAM" id="SSF56399">
    <property type="entry name" value="ADP-ribosylation"/>
    <property type="match status" value="1"/>
</dbReference>
<dbReference type="Proteomes" id="UP000245119">
    <property type="component" value="Linkage Group LG2"/>
</dbReference>
<feature type="compositionally biased region" description="Basic and acidic residues" evidence="4">
    <location>
        <begin position="1078"/>
        <end position="1088"/>
    </location>
</feature>
<keyword evidence="3" id="KW-0863">Zinc-finger</keyword>
<keyword evidence="8" id="KW-1185">Reference proteome</keyword>
<dbReference type="InterPro" id="IPR012317">
    <property type="entry name" value="Poly(ADP-ribose)pol_cat_dom"/>
</dbReference>
<feature type="compositionally biased region" description="Low complexity" evidence="4">
    <location>
        <begin position="1005"/>
        <end position="1017"/>
    </location>
</feature>
<evidence type="ECO:0000313" key="7">
    <source>
        <dbReference type="EMBL" id="PVD35528.1"/>
    </source>
</evidence>
<evidence type="ECO:0008006" key="9">
    <source>
        <dbReference type="Google" id="ProtNLM"/>
    </source>
</evidence>
<sequence length="1088" mass="123935">MEEEEWEEEVVKLLLTGFDGRAKFYKVKNFMHHRNLVGDMGMTGVLRRMTDSSRFLVFQKNKSVKYISVFCEDASICFPFQKEGYEKCINRNCSKFHVCKYFISGNCTKSSNCHLGHDLQNETNRKVSERLGLSSFSADELHTIISRSNPAVCMKHNARGCDDDDCPDLHICSLFILQRCTAGADCRFGHSLLASDHNEWVLDTFNVSYMTEEELRSIILVRGIVDAPQMRPATSSLSLLSNYTATSSTSLAEEDTDEYVTRVFRFLLLHFGGRAQFSTFLIERRRHLQFMRQVNITRWLKDHMDRFLLFERSGDVKYVSVYSRQAKVCFGYNSSGCNNKSCKFFHVCKRFVAGNCVQTSCPLSHSFSSEPNAKAYSLLKLDHFTTTEISKIFFYSNPAVCEYHNTSGCFYDGCTDLHVCAKDLLSLCTSGVDCKFGHVIRDSGEHNSYVLKAFRMDTWEEHVLRKLVIIKGDCLNTPEGASTPSSQASPTGDQLADNNKSVKLHTLVSFKDTVPRKYEYICETYTWTGACPNSPHCPRYHNPDRLPYLWLVLEDGKWRRVLASVSINLETCFCDLGDILNKKFSIRGIEHMDFNTMSAISDGTTFKMKRLSTPSYVTATPGTPLNFYTQWVWYRQERDGTYTPFYPGSLQYTLEEKYLMGQHKYYFEFEDLRLMVDTHSLPMTQTNLHTQGGTPISRRPVFEPTKKSEVPKMSSLLLAEVSSVVHQVPKHWSAVDHFQDFELVELESADPEYITVQRQFFSTMSMTEQKIVHMFRVQNPGLWDKYCSARRAMAPRGQRPEEVEERQLFHGTPTLQAARGICANSFDFRRSGENVGAIHGKGAYFSTTAKFSHSYTRVHTPVTGDPLRFMFLGRILVGQYTLGHPSYTKPPERDRLKLYDSCVNDLSNPSIFVIFDLAQSYPEYLIQYTDVLGKKQQSQVRTSVSVPSLAQSQPSLNPSSRQSLVKKTIVQPSTVNYDKTTWSRGASTPLRDSTLEKAFWTSYRSSSRPVSPYSRSPQLTSKQSVPGRTPQTQMSSPNSPSGFSRLSISDDSTSPELDTFTIVSLPTRQDQSSLPVRKPKDKDRCVIA</sequence>
<dbReference type="CDD" id="cd01439">
    <property type="entry name" value="TCCD_inducible_PARP_like"/>
    <property type="match status" value="1"/>
</dbReference>
<feature type="region of interest" description="Disordered" evidence="4">
    <location>
        <begin position="945"/>
        <end position="964"/>
    </location>
</feature>
<feature type="compositionally biased region" description="Polar residues" evidence="4">
    <location>
        <begin position="1018"/>
        <end position="1074"/>
    </location>
</feature>